<keyword evidence="2 4" id="KW-0479">Metal-binding</keyword>
<dbReference type="NCBIfam" id="TIGR01230">
    <property type="entry name" value="agmatinase"/>
    <property type="match status" value="1"/>
</dbReference>
<evidence type="ECO:0000313" key="6">
    <source>
        <dbReference type="Proteomes" id="UP000007254"/>
    </source>
</evidence>
<dbReference type="PIRSF" id="PIRSF036979">
    <property type="entry name" value="Arginase"/>
    <property type="match status" value="1"/>
</dbReference>
<evidence type="ECO:0000313" key="5">
    <source>
        <dbReference type="EMBL" id="AEJ60570.1"/>
    </source>
</evidence>
<evidence type="ECO:0000256" key="1">
    <source>
        <dbReference type="ARBA" id="ARBA00009227"/>
    </source>
</evidence>
<reference evidence="5 6" key="1">
    <citation type="submission" date="2011-06" db="EMBL/GenBank/DDBJ databases">
        <title>The complete genome of Spirochaeta thermophila DSM 6578.</title>
        <authorList>
            <consortium name="US DOE Joint Genome Institute (JGI-PGF)"/>
            <person name="Lucas S."/>
            <person name="Lapidus A."/>
            <person name="Bruce D."/>
            <person name="Goodwin L."/>
            <person name="Pitluck S."/>
            <person name="Peters L."/>
            <person name="Kyrpides N."/>
            <person name="Mavromatis K."/>
            <person name="Ivanova N."/>
            <person name="Mikailova N."/>
            <person name="Pagani I."/>
            <person name="Chertkov O."/>
            <person name="Detter J.C."/>
            <person name="Tapia R."/>
            <person name="Han C."/>
            <person name="Land M."/>
            <person name="Hauser L."/>
            <person name="Markowitz V."/>
            <person name="Cheng J.-F."/>
            <person name="Hugenholtz P."/>
            <person name="Woyke T."/>
            <person name="Wu D."/>
            <person name="Spring S."/>
            <person name="Merkhoffer B."/>
            <person name="Schneider S."/>
            <person name="Klenk H.-P."/>
            <person name="Eisen J.A."/>
        </authorList>
    </citation>
    <scope>NUCLEOTIDE SEQUENCE [LARGE SCALE GENOMIC DNA]</scope>
    <source>
        <strain evidence="6">ATCC 700085 / DSM 6578 / Z-1203</strain>
    </source>
</reference>
<dbReference type="GO" id="GO:0033389">
    <property type="term" value="P:putrescine biosynthetic process from arginine, via agmatine"/>
    <property type="evidence" value="ECO:0007669"/>
    <property type="project" value="TreeGrafter"/>
</dbReference>
<protein>
    <submittedName>
        <fullName evidence="5">Agmatinase</fullName>
    </submittedName>
</protein>
<comment type="cofactor">
    <cofactor evidence="4">
        <name>Mn(2+)</name>
        <dbReference type="ChEBI" id="CHEBI:29035"/>
    </cofactor>
    <text evidence="4">Binds 2 manganese ions per subunit.</text>
</comment>
<keyword evidence="4" id="KW-0464">Manganese</keyword>
<evidence type="ECO:0000256" key="3">
    <source>
        <dbReference type="ARBA" id="ARBA00022801"/>
    </source>
</evidence>
<keyword evidence="3" id="KW-0378">Hydrolase</keyword>
<evidence type="ECO:0000256" key="2">
    <source>
        <dbReference type="ARBA" id="ARBA00022723"/>
    </source>
</evidence>
<proteinExistence type="inferred from homology"/>
<feature type="binding site" evidence="4">
    <location>
        <position position="216"/>
    </location>
    <ligand>
        <name>Mn(2+)</name>
        <dbReference type="ChEBI" id="CHEBI:29035"/>
        <label>1</label>
    </ligand>
</feature>
<evidence type="ECO:0000256" key="4">
    <source>
        <dbReference type="PIRSR" id="PIRSR036979-1"/>
    </source>
</evidence>
<organism evidence="5 6">
    <name type="scientific">Winmispira thermophila (strain ATCC 700085 / DSM 6578 / Z-1203)</name>
    <name type="common">Spirochaeta thermophila</name>
    <dbReference type="NCBI Taxonomy" id="869211"/>
    <lineage>
        <taxon>Bacteria</taxon>
        <taxon>Pseudomonadati</taxon>
        <taxon>Spirochaetota</taxon>
        <taxon>Spirochaetia</taxon>
        <taxon>Winmispirales</taxon>
        <taxon>Winmispiraceae</taxon>
        <taxon>Winmispira</taxon>
    </lineage>
</organism>
<dbReference type="InterPro" id="IPR006035">
    <property type="entry name" value="Ureohydrolase"/>
</dbReference>
<dbReference type="EMBL" id="CP002903">
    <property type="protein sequence ID" value="AEJ60570.1"/>
    <property type="molecule type" value="Genomic_DNA"/>
</dbReference>
<dbReference type="RefSeq" id="WP_014623970.1">
    <property type="nucleotide sequence ID" value="NC_017583.1"/>
</dbReference>
<dbReference type="PROSITE" id="PS51409">
    <property type="entry name" value="ARGINASE_2"/>
    <property type="match status" value="1"/>
</dbReference>
<dbReference type="AlphaFoldDB" id="G0GDE4"/>
<dbReference type="Gene3D" id="3.40.800.10">
    <property type="entry name" value="Ureohydrolase domain"/>
    <property type="match status" value="1"/>
</dbReference>
<dbReference type="PANTHER" id="PTHR11358">
    <property type="entry name" value="ARGINASE/AGMATINASE"/>
    <property type="match status" value="1"/>
</dbReference>
<gene>
    <name evidence="5" type="ordered locus">Spith_0284</name>
</gene>
<name>G0GDE4_WINT7</name>
<dbReference type="InterPro" id="IPR005925">
    <property type="entry name" value="Agmatinase-rel"/>
</dbReference>
<dbReference type="PANTHER" id="PTHR11358:SF26">
    <property type="entry name" value="GUANIDINO ACID HYDROLASE, MITOCHONDRIAL"/>
    <property type="match status" value="1"/>
</dbReference>
<feature type="binding site" evidence="4">
    <location>
        <position position="130"/>
    </location>
    <ligand>
        <name>Mn(2+)</name>
        <dbReference type="ChEBI" id="CHEBI:29035"/>
        <label>1</label>
    </ligand>
</feature>
<comment type="similarity">
    <text evidence="1">Belongs to the arginase family. Agmatinase subfamily.</text>
</comment>
<dbReference type="Pfam" id="PF00491">
    <property type="entry name" value="Arginase"/>
    <property type="match status" value="1"/>
</dbReference>
<feature type="binding site" evidence="4">
    <location>
        <position position="214"/>
    </location>
    <ligand>
        <name>Mn(2+)</name>
        <dbReference type="ChEBI" id="CHEBI:29035"/>
        <label>1</label>
    </ligand>
</feature>
<feature type="binding site" evidence="4">
    <location>
        <position position="134"/>
    </location>
    <ligand>
        <name>Mn(2+)</name>
        <dbReference type="ChEBI" id="CHEBI:29035"/>
        <label>1</label>
    </ligand>
</feature>
<dbReference type="InterPro" id="IPR023696">
    <property type="entry name" value="Ureohydrolase_dom_sf"/>
</dbReference>
<dbReference type="SUPFAM" id="SSF52768">
    <property type="entry name" value="Arginase/deacetylase"/>
    <property type="match status" value="1"/>
</dbReference>
<feature type="binding site" evidence="4">
    <location>
        <position position="132"/>
    </location>
    <ligand>
        <name>Mn(2+)</name>
        <dbReference type="ChEBI" id="CHEBI:29035"/>
        <label>1</label>
    </ligand>
</feature>
<accession>G0GDE4</accession>
<dbReference type="Proteomes" id="UP000007254">
    <property type="component" value="Chromosome"/>
</dbReference>
<dbReference type="STRING" id="869211.Spith_0284"/>
<dbReference type="GO" id="GO:0008783">
    <property type="term" value="F:agmatinase activity"/>
    <property type="evidence" value="ECO:0007669"/>
    <property type="project" value="TreeGrafter"/>
</dbReference>
<dbReference type="GO" id="GO:0046872">
    <property type="term" value="F:metal ion binding"/>
    <property type="evidence" value="ECO:0007669"/>
    <property type="project" value="UniProtKB-KW"/>
</dbReference>
<dbReference type="OrthoDB" id="9788689at2"/>
<dbReference type="HOGENOM" id="CLU_039478_0_2_12"/>
<feature type="binding site" evidence="4">
    <location>
        <position position="105"/>
    </location>
    <ligand>
        <name>Mn(2+)</name>
        <dbReference type="ChEBI" id="CHEBI:29035"/>
        <label>1</label>
    </ligand>
</feature>
<dbReference type="KEGG" id="stq:Spith_0284"/>
<dbReference type="CDD" id="cd11593">
    <property type="entry name" value="Agmatinase-like_2"/>
    <property type="match status" value="1"/>
</dbReference>
<keyword evidence="6" id="KW-1185">Reference proteome</keyword>
<sequence>MRYPHFLYTEIPNSLASEAFFHVIPVPYERTTSFGKGAARGPSGILEASGQLEVWDGWGIPADAGIHTGGPVKVHTPERMVREVAARMRPALRSGSVPVLLGGEHTVSVGAWEALAERFGPGEVGIVQIDAHADLRDTYEGSRFSHACVMRRALDHGFRIFQAGVRSLSPEEVALRRELAGSQVFWQDAPELRKAGATLALPPDFPQNVYLTIDVDGFDPSVVWETGTPEPGGLFWYEVLDFIERVAEAHPIVGFDVVELAPAKGSHVGAFVAARLVYQVMGIVFRHLPRR</sequence>